<dbReference type="AlphaFoldDB" id="A0AA43QU81"/>
<reference evidence="1" key="1">
    <citation type="journal article" date="2023" name="Genome Biol. Evol.">
        <title>First Whole Genome Sequence and Flow Cytometry Genome Size Data for the Lichen-Forming Fungus Ramalina farinacea (Ascomycota).</title>
        <authorList>
            <person name="Llewellyn T."/>
            <person name="Mian S."/>
            <person name="Hill R."/>
            <person name="Leitch I.J."/>
            <person name="Gaya E."/>
        </authorList>
    </citation>
    <scope>NUCLEOTIDE SEQUENCE</scope>
    <source>
        <strain evidence="1">LIQ254RAFAR</strain>
    </source>
</reference>
<dbReference type="InterPro" id="IPR038882">
    <property type="entry name" value="Rcf3"/>
</dbReference>
<protein>
    <recommendedName>
        <fullName evidence="3">Imidazoleglycerol-phosphate dehydratase</fullName>
    </recommendedName>
</protein>
<name>A0AA43QU81_9LECA</name>
<dbReference type="PANTHER" id="PTHR39153">
    <property type="entry name" value="AGR244WP"/>
    <property type="match status" value="1"/>
</dbReference>
<organism evidence="1 2">
    <name type="scientific">Ramalina farinacea</name>
    <dbReference type="NCBI Taxonomy" id="258253"/>
    <lineage>
        <taxon>Eukaryota</taxon>
        <taxon>Fungi</taxon>
        <taxon>Dikarya</taxon>
        <taxon>Ascomycota</taxon>
        <taxon>Pezizomycotina</taxon>
        <taxon>Lecanoromycetes</taxon>
        <taxon>OSLEUM clade</taxon>
        <taxon>Lecanoromycetidae</taxon>
        <taxon>Lecanorales</taxon>
        <taxon>Lecanorineae</taxon>
        <taxon>Ramalinaceae</taxon>
        <taxon>Ramalina</taxon>
    </lineage>
</organism>
<dbReference type="EMBL" id="JAPUFD010000015">
    <property type="protein sequence ID" value="MDI1491769.1"/>
    <property type="molecule type" value="Genomic_DNA"/>
</dbReference>
<keyword evidence="2" id="KW-1185">Reference proteome</keyword>
<evidence type="ECO:0000313" key="2">
    <source>
        <dbReference type="Proteomes" id="UP001161017"/>
    </source>
</evidence>
<accession>A0AA43QU81</accession>
<gene>
    <name evidence="1" type="ORF">OHK93_002979</name>
</gene>
<dbReference type="Proteomes" id="UP001161017">
    <property type="component" value="Unassembled WGS sequence"/>
</dbReference>
<proteinExistence type="predicted"/>
<sequence length="124" mass="13759">MPSIATKTAEETNGANREALRGAAVGSSKWGFIAGGLAIAGYSLSPIYRGLTIQFKVYIQMAFMTCGGMIEADRRLRAFEFDQLRQKRQLRHQAVWDRYETLHDREAKAEAEDAPAKVAGAHQN</sequence>
<evidence type="ECO:0008006" key="3">
    <source>
        <dbReference type="Google" id="ProtNLM"/>
    </source>
</evidence>
<dbReference type="PANTHER" id="PTHR39153:SF1">
    <property type="entry name" value="AGR244WP"/>
    <property type="match status" value="1"/>
</dbReference>
<comment type="caution">
    <text evidence="1">The sequence shown here is derived from an EMBL/GenBank/DDBJ whole genome shotgun (WGS) entry which is preliminary data.</text>
</comment>
<evidence type="ECO:0000313" key="1">
    <source>
        <dbReference type="EMBL" id="MDI1491769.1"/>
    </source>
</evidence>